<evidence type="ECO:0000256" key="12">
    <source>
        <dbReference type="ARBA" id="ARBA00048418"/>
    </source>
</evidence>
<keyword evidence="9 13" id="KW-0694">RNA-binding</keyword>
<evidence type="ECO:0000256" key="13">
    <source>
        <dbReference type="PROSITE-ProRule" id="PRU00332"/>
    </source>
</evidence>
<accession>A0ABQ8BBW5</accession>
<evidence type="ECO:0000256" key="6">
    <source>
        <dbReference type="ARBA" id="ARBA00022691"/>
    </source>
</evidence>
<dbReference type="InterPro" id="IPR026610">
    <property type="entry name" value="Hen1"/>
</dbReference>
<comment type="caution">
    <text evidence="16">The sequence shown here is derived from an EMBL/GenBank/DDBJ whole genome shotgun (WGS) entry which is preliminary data.</text>
</comment>
<evidence type="ECO:0000256" key="5">
    <source>
        <dbReference type="ARBA" id="ARBA00022679"/>
    </source>
</evidence>
<dbReference type="PANTHER" id="PTHR21404:SF3">
    <property type="entry name" value="SMALL RNA 2'-O-METHYLTRANSFERASE"/>
    <property type="match status" value="1"/>
</dbReference>
<dbReference type="InterPro" id="IPR029063">
    <property type="entry name" value="SAM-dependent_MTases_sf"/>
</dbReference>
<evidence type="ECO:0000256" key="11">
    <source>
        <dbReference type="ARBA" id="ARBA00035025"/>
    </source>
</evidence>
<evidence type="ECO:0000256" key="14">
    <source>
        <dbReference type="SAM" id="MobiDB-lite"/>
    </source>
</evidence>
<dbReference type="Pfam" id="PF24995">
    <property type="entry name" value="DSRM_2"/>
    <property type="match status" value="3"/>
</dbReference>
<dbReference type="Pfam" id="PF17842">
    <property type="entry name" value="dsRBD2"/>
    <property type="match status" value="3"/>
</dbReference>
<dbReference type="PANTHER" id="PTHR21404">
    <property type="entry name" value="HEN1"/>
    <property type="match status" value="1"/>
</dbReference>
<evidence type="ECO:0000313" key="17">
    <source>
        <dbReference type="Proteomes" id="UP000824890"/>
    </source>
</evidence>
<dbReference type="Gene3D" id="3.30.160.20">
    <property type="match status" value="3"/>
</dbReference>
<dbReference type="EC" id="2.1.1.386" evidence="11"/>
<dbReference type="PROSITE" id="PS50961">
    <property type="entry name" value="HTH_LA"/>
    <property type="match status" value="3"/>
</dbReference>
<reference evidence="16 17" key="1">
    <citation type="submission" date="2021-05" db="EMBL/GenBank/DDBJ databases">
        <title>Genome Assembly of Synthetic Allotetraploid Brassica napus Reveals Homoeologous Exchanges between Subgenomes.</title>
        <authorList>
            <person name="Davis J.T."/>
        </authorList>
    </citation>
    <scope>NUCLEOTIDE SEQUENCE [LARGE SCALE GENOMIC DNA]</scope>
    <source>
        <strain evidence="17">cv. Da-Ae</strain>
        <tissue evidence="16">Seedling</tissue>
    </source>
</reference>
<dbReference type="InterPro" id="IPR040813">
    <property type="entry name" value="Hen1_Lam_C"/>
</dbReference>
<dbReference type="SUPFAM" id="SSF54768">
    <property type="entry name" value="dsRNA-binding domain-like"/>
    <property type="match status" value="2"/>
</dbReference>
<dbReference type="Pfam" id="PF08242">
    <property type="entry name" value="Methyltransf_12"/>
    <property type="match status" value="1"/>
</dbReference>
<dbReference type="SUPFAM" id="SSF53335">
    <property type="entry name" value="S-adenosyl-L-methionine-dependent methyltransferases"/>
    <property type="match status" value="2"/>
</dbReference>
<name>A0ABQ8BBW5_BRANA</name>
<feature type="domain" description="HTH La-type RNA-binding" evidence="15">
    <location>
        <begin position="1726"/>
        <end position="1837"/>
    </location>
</feature>
<feature type="compositionally biased region" description="Polar residues" evidence="14">
    <location>
        <begin position="2160"/>
        <end position="2169"/>
    </location>
</feature>
<dbReference type="Proteomes" id="UP000824890">
    <property type="component" value="Unassembled WGS sequence"/>
</dbReference>
<dbReference type="InterPro" id="IPR056755">
    <property type="entry name" value="DSRM_2"/>
</dbReference>
<evidence type="ECO:0000256" key="3">
    <source>
        <dbReference type="ARBA" id="ARBA00021330"/>
    </source>
</evidence>
<dbReference type="InterPro" id="IPR013217">
    <property type="entry name" value="Methyltransf_12"/>
</dbReference>
<evidence type="ECO:0000256" key="8">
    <source>
        <dbReference type="ARBA" id="ARBA00022842"/>
    </source>
</evidence>
<proteinExistence type="inferred from homology"/>
<dbReference type="Pfam" id="PF18441">
    <property type="entry name" value="Hen1_Lam_C"/>
    <property type="match status" value="3"/>
</dbReference>
<organism evidence="16 17">
    <name type="scientific">Brassica napus</name>
    <name type="common">Rape</name>
    <dbReference type="NCBI Taxonomy" id="3708"/>
    <lineage>
        <taxon>Eukaryota</taxon>
        <taxon>Viridiplantae</taxon>
        <taxon>Streptophyta</taxon>
        <taxon>Embryophyta</taxon>
        <taxon>Tracheophyta</taxon>
        <taxon>Spermatophyta</taxon>
        <taxon>Magnoliopsida</taxon>
        <taxon>eudicotyledons</taxon>
        <taxon>Gunneridae</taxon>
        <taxon>Pentapetalae</taxon>
        <taxon>rosids</taxon>
        <taxon>malvids</taxon>
        <taxon>Brassicales</taxon>
        <taxon>Brassicaceae</taxon>
        <taxon>Brassiceae</taxon>
        <taxon>Brassica</taxon>
    </lineage>
</organism>
<dbReference type="Pfam" id="PF08241">
    <property type="entry name" value="Methyltransf_11"/>
    <property type="match status" value="1"/>
</dbReference>
<gene>
    <name evidence="16" type="ORF">HID58_041253</name>
</gene>
<dbReference type="Pfam" id="PF21224">
    <property type="entry name" value="Hen1_LCD"/>
    <property type="match status" value="3"/>
</dbReference>
<evidence type="ECO:0000256" key="10">
    <source>
        <dbReference type="ARBA" id="ARBA00023158"/>
    </source>
</evidence>
<dbReference type="InterPro" id="IPR014720">
    <property type="entry name" value="dsRBD_dom"/>
</dbReference>
<evidence type="ECO:0000256" key="4">
    <source>
        <dbReference type="ARBA" id="ARBA00022603"/>
    </source>
</evidence>
<evidence type="ECO:0000313" key="16">
    <source>
        <dbReference type="EMBL" id="KAH0901750.1"/>
    </source>
</evidence>
<keyword evidence="7" id="KW-0479">Metal-binding</keyword>
<keyword evidence="8" id="KW-0460">Magnesium</keyword>
<keyword evidence="6" id="KW-0949">S-adenosyl-L-methionine</keyword>
<comment type="cofactor">
    <cofactor evidence="1">
        <name>Mg(2+)</name>
        <dbReference type="ChEBI" id="CHEBI:18420"/>
    </cofactor>
</comment>
<keyword evidence="5" id="KW-0808">Transferase</keyword>
<dbReference type="SMART" id="SM00358">
    <property type="entry name" value="DSRM"/>
    <property type="match status" value="2"/>
</dbReference>
<comment type="similarity">
    <text evidence="2">Belongs to the methyltransferase superfamily. HEN1 family.</text>
</comment>
<feature type="region of interest" description="Disordered" evidence="14">
    <location>
        <begin position="2137"/>
        <end position="2175"/>
    </location>
</feature>
<protein>
    <recommendedName>
        <fullName evidence="3">Small RNA 2'-O-methyltransferase</fullName>
        <ecNumber evidence="11">2.1.1.386</ecNumber>
    </recommendedName>
</protein>
<dbReference type="EMBL" id="JAGKQM010000011">
    <property type="protein sequence ID" value="KAH0901750.1"/>
    <property type="molecule type" value="Genomic_DNA"/>
</dbReference>
<comment type="catalytic activity">
    <reaction evidence="12">
        <text>small RNA 3'-end nucleotide + S-adenosyl-L-methionine = small RNA 3'-end 2'-O-methylnucleotide + S-adenosyl-L-homocysteine + H(+)</text>
        <dbReference type="Rhea" id="RHEA:37887"/>
        <dbReference type="Rhea" id="RHEA-COMP:10415"/>
        <dbReference type="Rhea" id="RHEA-COMP:10416"/>
        <dbReference type="ChEBI" id="CHEBI:15378"/>
        <dbReference type="ChEBI" id="CHEBI:57856"/>
        <dbReference type="ChEBI" id="CHEBI:59789"/>
        <dbReference type="ChEBI" id="CHEBI:74896"/>
        <dbReference type="ChEBI" id="CHEBI:74898"/>
        <dbReference type="EC" id="2.1.1.386"/>
    </reaction>
</comment>
<feature type="domain" description="HTH La-type RNA-binding" evidence="15">
    <location>
        <begin position="1044"/>
        <end position="1155"/>
    </location>
</feature>
<keyword evidence="4" id="KW-0489">Methyltransferase</keyword>
<dbReference type="Gene3D" id="3.40.50.150">
    <property type="entry name" value="Vaccinia Virus protein VP39"/>
    <property type="match status" value="2"/>
</dbReference>
<dbReference type="InterPro" id="IPR040870">
    <property type="entry name" value="HEN1_dsRBD2"/>
</dbReference>
<dbReference type="InterPro" id="IPR006630">
    <property type="entry name" value="La_HTH"/>
</dbReference>
<feature type="domain" description="HTH La-type RNA-binding" evidence="15">
    <location>
        <begin position="96"/>
        <end position="208"/>
    </location>
</feature>
<feature type="region of interest" description="Disordered" evidence="14">
    <location>
        <begin position="293"/>
        <end position="313"/>
    </location>
</feature>
<keyword evidence="10" id="KW-0943">RNA-mediated gene silencing</keyword>
<sequence>MKDSFSLKRRFSFYISPRNPNLWKRSRKLQLFGVKASYRIEQVHVSSRSSCLYRCHLQLPEFSVVSNVFKRKKDAELSAAELALEKLGIHPQDDDDITVEQAWDDMVERIKYIFSDEFLSSGHHPLGSHLRATLLRDGERHGSVPLSIIAAFDAKINSGCKVINPSVDQDPILAMSYVMKAAAKLTDYIVVSPHVASLRRKNPYPPAIVEALDTHGESIKVEAVYIQCATSGEEVVDPITLDISSGRYYLDIIAEKLGLKDGSQLIISRTFDKTAAGYECRVYSAIPKLNPSDKSSKAYGKRPVDEEEQSSHFKNPWNAKASSACGQDIHGDAIVAALGYSWRSHHLVEHDDVTLKSFYRICCGMSPNGIYKFSRQALIAATLPFSFTSKSNWRGPLPREMLSIFCRQQQLAEPVFTISTSPVKPLSETLRSFKKLKDSESNDSNNQCVNEYAGSDDSFNHYNSKDEEELPVLESGYRCGVKILSKSLQDLVLDCSPRNFYEKESHAIQNAALKALTWFGSLFDDLDADPEQPRCYTKGELNWMFTRNVMIKGKFPSSKRYEEPAYDESKTMDMDRKPKRVQTIPNGSLVSISYSVSVEVEADFWGRTCKCLRELIESNEEIEFEVGVGSMNPHLESVVTQMSVGQYACFITNMPAEGLVLADANDTARTRSLLSKLAAGLEYNVHLLGVKGPTEKRVESVFFKPPLSKQRVEYAVKLIKESSAASTLVDFGCGSGSLLESLLEVPTSLQTIVGVDISEKALARAAKMVDSKLNKGACNLKTIRLYDGSILEFDSRLHGIDIATCLEVIEHMEEDEAFQFGKTVLTLFRPKLLIVSTPNYEYNKILHKSSLYHSKDKSMSQRSKFRNHEHKFEWTRAQFNHWASKLAKSHNYSVEFSGVGGSGKVDPGFASQIAVFKRKSFTEVKKVSTQPYKDSLQSLFAQKSPSFLIFLIATVGFVMAGGEEKTLSPKETIHQKFGVKAGYMIEEVHVSSQNSCLYRCHLQLPEFSVVSNVFKRKKDAEQSAAELALEKLGIHPQDDDHHHHITVEEGWDDIAERIKYIFSDEFLSSDHPLGSHLRATLQRDGERRGSVPVSAIAAFDAKINSRCKVINPSVDQDPILAMSYVMKAAAKLSDYIVVSPHAASLRRKSPYPPAIIEGLATHVESIKVEAVHIKCTKKDEEVVEPVLLDVSSDRYYLDTIAEKLGLKDASQVMISRAISKTFSGYECRVYSAIPKLTSSNDLKKSRNAKASFVSGQDIHGDAILASVGYTGRSHDLEHDNVTLKICCGMSPNGIYKISRKALIAAQLPLLFTRESNWRGPFPREILCMFCHQQQLAEPVFTISTAPAKSMSDLLSSFNKIKDDSDNRYLSRGNWEMPGSGKGYRCEVKIFSKSQGLVLDCSLKKLYEEENDAVQNAALKALSWFSMFFGDMDVESLEACYTDDDLNIQFNQRNRFKETFPSSRVYELPEIIRNGDLYKSRGSMGMMPWEKKRVQNIANGSLVSICYSVYLKKDAEYSKKGKSLKELIESNEGIEFEVGHGSMNPHLESVVTQMSVGQYVCFSTGLPAEGLVLAAANDTAKALSLLSGLEYSVLLLGVKGPTEERMEKANIVEKVAEGFFLHVLNEATFAFFFVMAGGGKHTLTPKAIIHQKFGANAIYTVEEVNDSAQSACPGLAIPQKGPSLFRCHLQLPDFSVVSNVCKKKKDSEQSAAELALDKLGFRPQNDDLTVDEAWDDLVGRIKYIFSDEFLSADHPLGAHLRAALRRNGDCCGSVPVSVIATFDSKINSRCKIINPSVESDPFLVVSCVMEAAAKLRDFIVASPHEASLRRKNPYPPAVVEALATQVSDSVDSRKVKAVYIPCKGEEIVELDSVDVSSGRYYLDSIAERLCLKNGNQVMISRTLGKASCGSECRLYSPITKFKSSEVSGSSSEESSRRNARASYICGQEIHGDAVLASVGYRWKSEDLDFDDVTVESFYRICCGMSPNGIYKISRQAVLAAQLPASFTTKSNWRGPFPREILSMFCHQHRLADPVFAISIAPVKSLADVYRSHKNLKVSGGSDDADDENLSKEKEDAPGLGNGFRCEVKVLTKSQGLVLECSPKKFYEKENDAVQNASLKALLWFSKFFDDMDVVGSDSDDEEDIKSPSTTHAFTIPPNLGNGDSSRTKNVPSVEEKRVPSITNGSVVSICYSLSLEVDPEFSTDGEVREGNEEDMESEEDAEYYEPSIDLIESHEEIEFEIGTKAMNPLIETAVTQMTVGEFASFNATLFAAAEALILAASSDTARTRYLLSKHPQLVYSIILLGVKGPSEERMEAAFFKPPLSKQRVEYAVKHIKNSSASTLADFGCGSGSLLDSLLDYPTTLQTIIGVDISPKGLARAAKMLHVKLNKEACNVNTATLYDGSILEFDSRLYDLDIGTCLEVIEHMEEDQACEFGEKVLSLFRPKLLIVSTPNFEYNTILQRSTTPENQEENKSESQLPKFRNHDHKFEWTREQFNHWATKLAEHHNYSVEFSGVGGSGEVEPGFASQIAVFKREASAVESVAEGQPYKVIWEWKKGNGEKKD</sequence>
<evidence type="ECO:0000256" key="2">
    <source>
        <dbReference type="ARBA" id="ARBA00009026"/>
    </source>
</evidence>
<evidence type="ECO:0000256" key="1">
    <source>
        <dbReference type="ARBA" id="ARBA00001946"/>
    </source>
</evidence>
<keyword evidence="17" id="KW-1185">Reference proteome</keyword>
<feature type="region of interest" description="Disordered" evidence="14">
    <location>
        <begin position="2056"/>
        <end position="2075"/>
    </location>
</feature>
<evidence type="ECO:0000259" key="15">
    <source>
        <dbReference type="PROSITE" id="PS50961"/>
    </source>
</evidence>
<dbReference type="InterPro" id="IPR013216">
    <property type="entry name" value="Methyltransf_11"/>
</dbReference>
<evidence type="ECO:0000256" key="9">
    <source>
        <dbReference type="ARBA" id="ARBA00022884"/>
    </source>
</evidence>
<evidence type="ECO:0000256" key="7">
    <source>
        <dbReference type="ARBA" id="ARBA00022723"/>
    </source>
</evidence>